<reference evidence="5" key="2">
    <citation type="journal article" date="2018" name="Nat. Microbiol.">
        <title>Leveraging single-cell genomics to expand the fungal tree of life.</title>
        <authorList>
            <person name="Ahrendt S.R."/>
            <person name="Quandt C.A."/>
            <person name="Ciobanu D."/>
            <person name="Clum A."/>
            <person name="Salamov A."/>
            <person name="Andreopoulos B."/>
            <person name="Cheng J.F."/>
            <person name="Woyke T."/>
            <person name="Pelin A."/>
            <person name="Henrissat B."/>
            <person name="Reynolds N.K."/>
            <person name="Benny G.L."/>
            <person name="Smith M.E."/>
            <person name="James T.Y."/>
            <person name="Grigoriev I.V."/>
        </authorList>
    </citation>
    <scope>NUCLEOTIDE SEQUENCE [LARGE SCALE GENOMIC DNA]</scope>
    <source>
        <strain evidence="5">CSF55</strain>
    </source>
</reference>
<reference evidence="2 4" key="1">
    <citation type="journal article" date="2013" name="Curr. Biol.">
        <title>Shared signatures of parasitism and phylogenomics unite Cryptomycota and microsporidia.</title>
        <authorList>
            <person name="James T.Y."/>
            <person name="Pelin A."/>
            <person name="Bonen L."/>
            <person name="Ahrendt S."/>
            <person name="Sain D."/>
            <person name="Corradi N."/>
            <person name="Stajich J.E."/>
        </authorList>
    </citation>
    <scope>NUCLEOTIDE SEQUENCE [LARGE SCALE GENOMIC DNA]</scope>
    <source>
        <strain evidence="2">CSF55</strain>
        <strain evidence="2">CSF55</strain>
    </source>
</reference>
<keyword evidence="1" id="KW-0812">Transmembrane</keyword>
<dbReference type="Proteomes" id="UP000030755">
    <property type="component" value="Unassembled WGS sequence"/>
</dbReference>
<evidence type="ECO:0000313" key="2">
    <source>
        <dbReference type="EMBL" id="EPZ31031.1"/>
    </source>
</evidence>
<feature type="transmembrane region" description="Helical" evidence="1">
    <location>
        <begin position="6"/>
        <end position="24"/>
    </location>
</feature>
<dbReference type="HOGENOM" id="CLU_503588_0_0_1"/>
<dbReference type="AlphaFoldDB" id="A0A075AMV5"/>
<evidence type="ECO:0000313" key="5">
    <source>
        <dbReference type="Proteomes" id="UP000281549"/>
    </source>
</evidence>
<evidence type="ECO:0000256" key="1">
    <source>
        <dbReference type="SAM" id="Phobius"/>
    </source>
</evidence>
<reference evidence="3" key="3">
    <citation type="submission" date="2018-08" db="EMBL/GenBank/DDBJ databases">
        <title>Leveraging single-cell genomics to expand the Fungal Tree of Life.</title>
        <authorList>
            <consortium name="DOE Joint Genome Institute"/>
            <person name="Ahrendt S.R."/>
            <person name="Quandt C.A."/>
            <person name="Ciobanu D."/>
            <person name="Clum A."/>
            <person name="Salamov A."/>
            <person name="Andreopoulos B."/>
            <person name="Cheng J.-F."/>
            <person name="Woyke T."/>
            <person name="Pelin A."/>
            <person name="Henrissat B."/>
            <person name="Reynolds N."/>
            <person name="Benny G.L."/>
            <person name="Smith M.E."/>
            <person name="James T.Y."/>
            <person name="Grigoriev I.V."/>
        </authorList>
    </citation>
    <scope>NUCLEOTIDE SEQUENCE</scope>
    <source>
        <strain evidence="3">CSF55</strain>
    </source>
</reference>
<protein>
    <recommendedName>
        <fullName evidence="6">AB hydrolase-1 domain-containing protein</fullName>
    </recommendedName>
</protein>
<dbReference type="SUPFAM" id="SSF53474">
    <property type="entry name" value="alpha/beta-Hydrolases"/>
    <property type="match status" value="1"/>
</dbReference>
<name>A0A075AMV5_ROZAC</name>
<dbReference type="Proteomes" id="UP000281549">
    <property type="component" value="Unassembled WGS sequence"/>
</dbReference>
<keyword evidence="4" id="KW-1185">Reference proteome</keyword>
<sequence length="541" mass="61643">MWQLKYYFGILSLLSGVLTSWVPLNVSSPLRLNYTNYELRYFDVPMYYTDTCEPKGNRTINIALRRAYQNHTNPLQSRSLWCLSGGPGQAGVHGPALIRMLTKTALENTIVAYLPDFRGTGFSTPFPPVENENTTLYFNKTYGIDFEAVTTTFGACDVLLLKKQIMLEQKSYKRQLLYGSKAFNVDKLHFVYGISYGTLLAQRIMLIDNNAFLSAILEGVVSPNLNLFDLFSLATDVIQNIANECSLNENCSSGLPFITREFLLGNENVIPDQCRQIFNESFEGYTLFNRGLFVIEHRLVQSEDYIDKRVLALGLINKLAECSSAESVLRLFRKARLYMLYRSTVPSLSASVEHCNSNSIIPCGLSDPSLELNQAVYFLISTLDMYDGTNFNTNDVPSNWLFPKHILLSHLSPLIENLDMKLNRTKDKYFQKMVHDIGNTNVFILQGMYDINTPAVSSHDVIHNIYENQQDQIYTYFFRNGGHNVLLDETNHCTTRILYDAHVGGKKSKVSESCMDRINRQGINWNMTAYKMEGFDIETKL</sequence>
<organism evidence="2 4">
    <name type="scientific">Rozella allomycis (strain CSF55)</name>
    <dbReference type="NCBI Taxonomy" id="988480"/>
    <lineage>
        <taxon>Eukaryota</taxon>
        <taxon>Fungi</taxon>
        <taxon>Fungi incertae sedis</taxon>
        <taxon>Cryptomycota</taxon>
        <taxon>Cryptomycota incertae sedis</taxon>
        <taxon>Rozella</taxon>
    </lineage>
</organism>
<dbReference type="Gene3D" id="3.40.50.1820">
    <property type="entry name" value="alpha/beta hydrolase"/>
    <property type="match status" value="1"/>
</dbReference>
<evidence type="ECO:0008006" key="6">
    <source>
        <dbReference type="Google" id="ProtNLM"/>
    </source>
</evidence>
<gene>
    <name evidence="2" type="ORF">O9G_001505</name>
    <name evidence="3" type="ORF">ROZALSC1DRAFT_27204</name>
</gene>
<accession>A0A075AMV5</accession>
<dbReference type="STRING" id="988480.A0A075AMV5"/>
<dbReference type="EMBL" id="KE561324">
    <property type="protein sequence ID" value="EPZ31031.1"/>
    <property type="molecule type" value="Genomic_DNA"/>
</dbReference>
<dbReference type="InterPro" id="IPR029058">
    <property type="entry name" value="AB_hydrolase_fold"/>
</dbReference>
<keyword evidence="1" id="KW-0472">Membrane</keyword>
<evidence type="ECO:0000313" key="4">
    <source>
        <dbReference type="Proteomes" id="UP000030755"/>
    </source>
</evidence>
<dbReference type="OrthoDB" id="425534at2759"/>
<evidence type="ECO:0000313" key="3">
    <source>
        <dbReference type="EMBL" id="RKP21381.1"/>
    </source>
</evidence>
<dbReference type="EMBL" id="ML004960">
    <property type="protein sequence ID" value="RKP21381.1"/>
    <property type="molecule type" value="Genomic_DNA"/>
</dbReference>
<proteinExistence type="predicted"/>
<keyword evidence="1" id="KW-1133">Transmembrane helix</keyword>